<reference evidence="1 2" key="1">
    <citation type="journal article" date="2011" name="Environ. Microbiol.">
        <title>Genome of alkaliphilic Bacillus pseudofirmus OF4 reveals adaptations that support the ability to grow in an external pH range from 7.5 to 11.4.</title>
        <authorList>
            <person name="Janto B."/>
            <person name="Ahmed A."/>
            <person name="Ito M."/>
            <person name="Liu J."/>
            <person name="Hicks D.B."/>
            <person name="Pagni S."/>
            <person name="Fackelmayer O.J."/>
            <person name="Smith T.A."/>
            <person name="Earl J."/>
            <person name="Elbourne L.D."/>
            <person name="Hassan K."/>
            <person name="Paulsen I.T."/>
            <person name="Kolsto A.B."/>
            <person name="Tourasse N.J."/>
            <person name="Ehrlich G.D."/>
            <person name="Boissy R."/>
            <person name="Ivey D.M."/>
            <person name="Li G."/>
            <person name="Xue Y."/>
            <person name="Ma Y."/>
            <person name="Hu F.Z."/>
            <person name="Krulwich T.A."/>
        </authorList>
    </citation>
    <scope>NUCLEOTIDE SEQUENCE [LARGE SCALE GENOMIC DNA]</scope>
    <source>
        <strain evidence="2">ATCC BAA-2126 / JCM 17055 / OF4</strain>
    </source>
</reference>
<proteinExistence type="predicted"/>
<sequence length="52" mass="6117">MVVFLVVFFFTIFFGVMMLGNHMSHLIERTTSENADQMLYDLNQELDDQLKS</sequence>
<dbReference type="AlphaFoldDB" id="D3G0R8"/>
<dbReference type="HOGENOM" id="CLU_3076871_0_0_9"/>
<gene>
    <name evidence="1" type="ordered locus">BpOF4_15905</name>
</gene>
<dbReference type="STRING" id="398511.BpOF4_15905"/>
<protein>
    <submittedName>
        <fullName evidence="1">Uncharacterized protein</fullName>
    </submittedName>
</protein>
<evidence type="ECO:0000313" key="2">
    <source>
        <dbReference type="Proteomes" id="UP000001544"/>
    </source>
</evidence>
<name>D3G0R8_ALKPO</name>
<dbReference type="RefSeq" id="WP_012958592.1">
    <property type="nucleotide sequence ID" value="NC_013791.2"/>
</dbReference>
<accession>D3G0R8</accession>
<dbReference type="EMBL" id="CP001878">
    <property type="protein sequence ID" value="ADC51230.1"/>
    <property type="molecule type" value="Genomic_DNA"/>
</dbReference>
<dbReference type="Proteomes" id="UP000001544">
    <property type="component" value="Chromosome"/>
</dbReference>
<evidence type="ECO:0000313" key="1">
    <source>
        <dbReference type="EMBL" id="ADC51230.1"/>
    </source>
</evidence>
<dbReference type="KEGG" id="bpf:BpOF4_15905"/>
<keyword evidence="2" id="KW-1185">Reference proteome</keyword>
<organism evidence="1 2">
    <name type="scientific">Alkalihalophilus pseudofirmus (strain ATCC BAA-2126 / JCM 17055 / OF4)</name>
    <name type="common">Bacillus pseudofirmus</name>
    <dbReference type="NCBI Taxonomy" id="398511"/>
    <lineage>
        <taxon>Bacteria</taxon>
        <taxon>Bacillati</taxon>
        <taxon>Bacillota</taxon>
        <taxon>Bacilli</taxon>
        <taxon>Bacillales</taxon>
        <taxon>Bacillaceae</taxon>
        <taxon>Alkalihalophilus</taxon>
    </lineage>
</organism>